<dbReference type="SUPFAM" id="SSF54427">
    <property type="entry name" value="NTF2-like"/>
    <property type="match status" value="1"/>
</dbReference>
<name>A0ABW0BKD9_9ACTN</name>
<comment type="caution">
    <text evidence="2">The sequence shown here is derived from an EMBL/GenBank/DDBJ whole genome shotgun (WGS) entry which is preliminary data.</text>
</comment>
<dbReference type="EMBL" id="JBHSKD010000018">
    <property type="protein sequence ID" value="MFC5177771.1"/>
    <property type="molecule type" value="Genomic_DNA"/>
</dbReference>
<dbReference type="InterPro" id="IPR032710">
    <property type="entry name" value="NTF2-like_dom_sf"/>
</dbReference>
<dbReference type="Pfam" id="PF12680">
    <property type="entry name" value="SnoaL_2"/>
    <property type="match status" value="1"/>
</dbReference>
<dbReference type="InterPro" id="IPR037401">
    <property type="entry name" value="SnoaL-like"/>
</dbReference>
<gene>
    <name evidence="2" type="ORF">ACFPGP_13905</name>
</gene>
<dbReference type="Proteomes" id="UP001596087">
    <property type="component" value="Unassembled WGS sequence"/>
</dbReference>
<evidence type="ECO:0000313" key="3">
    <source>
        <dbReference type="Proteomes" id="UP001596087"/>
    </source>
</evidence>
<dbReference type="RefSeq" id="WP_378591084.1">
    <property type="nucleotide sequence ID" value="NZ_JBHSKD010000018.1"/>
</dbReference>
<proteinExistence type="predicted"/>
<sequence length="124" mass="13235">MSAHEPAEASRLFERLFAAGDLDGLMALYEDDAVFPTPHGTSTGQAAIRATLQAYLDSGAELTFGETLVFQAGDLALMHTPWTMKMPDGSSPEGATAEVVRRQGDGSWKYVIDNPDGSALLGHH</sequence>
<dbReference type="Gene3D" id="3.10.450.50">
    <property type="match status" value="1"/>
</dbReference>
<protein>
    <submittedName>
        <fullName evidence="2">YybH family protein</fullName>
    </submittedName>
</protein>
<organism evidence="2 3">
    <name type="scientific">Nocardioides taihuensis</name>
    <dbReference type="NCBI Taxonomy" id="1835606"/>
    <lineage>
        <taxon>Bacteria</taxon>
        <taxon>Bacillati</taxon>
        <taxon>Actinomycetota</taxon>
        <taxon>Actinomycetes</taxon>
        <taxon>Propionibacteriales</taxon>
        <taxon>Nocardioidaceae</taxon>
        <taxon>Nocardioides</taxon>
    </lineage>
</organism>
<keyword evidence="3" id="KW-1185">Reference proteome</keyword>
<feature type="domain" description="SnoaL-like" evidence="1">
    <location>
        <begin position="11"/>
        <end position="108"/>
    </location>
</feature>
<reference evidence="3" key="1">
    <citation type="journal article" date="2019" name="Int. J. Syst. Evol. Microbiol.">
        <title>The Global Catalogue of Microorganisms (GCM) 10K type strain sequencing project: providing services to taxonomists for standard genome sequencing and annotation.</title>
        <authorList>
            <consortium name="The Broad Institute Genomics Platform"/>
            <consortium name="The Broad Institute Genome Sequencing Center for Infectious Disease"/>
            <person name="Wu L."/>
            <person name="Ma J."/>
        </authorList>
    </citation>
    <scope>NUCLEOTIDE SEQUENCE [LARGE SCALE GENOMIC DNA]</scope>
    <source>
        <strain evidence="3">DFY41</strain>
    </source>
</reference>
<accession>A0ABW0BKD9</accession>
<evidence type="ECO:0000313" key="2">
    <source>
        <dbReference type="EMBL" id="MFC5177771.1"/>
    </source>
</evidence>
<evidence type="ECO:0000259" key="1">
    <source>
        <dbReference type="Pfam" id="PF12680"/>
    </source>
</evidence>